<dbReference type="AlphaFoldDB" id="A0A6N7SB35"/>
<accession>A0A6N7SB35</accession>
<dbReference type="OrthoDB" id="1654526at2"/>
<dbReference type="InterPro" id="IPR011990">
    <property type="entry name" value="TPR-like_helical_dom_sf"/>
</dbReference>
<evidence type="ECO:0000313" key="1">
    <source>
        <dbReference type="EMBL" id="MSA90506.1"/>
    </source>
</evidence>
<dbReference type="Proteomes" id="UP000433575">
    <property type="component" value="Unassembled WGS sequence"/>
</dbReference>
<proteinExistence type="predicted"/>
<evidence type="ECO:0000313" key="4">
    <source>
        <dbReference type="Proteomes" id="UP000480929"/>
    </source>
</evidence>
<dbReference type="EMBL" id="WKPJ01000028">
    <property type="protein sequence ID" value="MSA90506.1"/>
    <property type="molecule type" value="Genomic_DNA"/>
</dbReference>
<name>A0A6N7SB35_9FIRM</name>
<dbReference type="RefSeq" id="WP_154239781.1">
    <property type="nucleotide sequence ID" value="NZ_CALJPI010000145.1"/>
</dbReference>
<sequence length="436" mass="52894">MFANDKMRENSGRLIKIYRERRHQRSKDKQFSCNEFILATKEHPFYEIIEGAPVCSRATLNRLERGQSIKDDDLYIFFIQKLGFQVDDFPGIMSNVERISEELYTAVEMYDVDRIKRMDQEVEDLFYKAKNYFYYKDIYDVLKIIIHYYLYVEYPKKDRSDLMIKICFILNSKLKELLFNILFDYFYYWESNMFIAERVYQDLIRFDNGSKLSAYFIAGWLMYKEKWFDALEITNDAIEYFDNLKSDYQLGILYFTKALALHTGNKENVKYYFDKSIECLSLARGVLSNKKLEKNYFNIGFHYYYDKDYLSAIEYFKKYLEYKPPFTMHILYILHCAEELKTNSLNEYFIELKCDENKKNDICKVFFGYFLLKINKAPEKEIETYIMHDIHKILVNKYRSDNLINYFEYELNKLVKITKCYKDLKSFNDFTSHKID</sequence>
<keyword evidence="4" id="KW-1185">Reference proteome</keyword>
<protein>
    <submittedName>
        <fullName evidence="1">Uncharacterized protein</fullName>
    </submittedName>
</protein>
<evidence type="ECO:0000313" key="3">
    <source>
        <dbReference type="Proteomes" id="UP000433575"/>
    </source>
</evidence>
<dbReference type="EMBL" id="WKPI01000030">
    <property type="protein sequence ID" value="MSC34236.1"/>
    <property type="molecule type" value="Genomic_DNA"/>
</dbReference>
<dbReference type="Proteomes" id="UP000480929">
    <property type="component" value="Unassembled WGS sequence"/>
</dbReference>
<evidence type="ECO:0000313" key="2">
    <source>
        <dbReference type="EMBL" id="MSC34236.1"/>
    </source>
</evidence>
<gene>
    <name evidence="2" type="ORF">GKD88_14005</name>
    <name evidence="1" type="ORF">GKE08_14335</name>
</gene>
<reference evidence="3 4" key="1">
    <citation type="journal article" date="2019" name="Nat. Med.">
        <title>A library of human gut bacterial isolates paired with longitudinal multiomics data enables mechanistic microbiome research.</title>
        <authorList>
            <person name="Poyet M."/>
            <person name="Groussin M."/>
            <person name="Gibbons S.M."/>
            <person name="Avila-Pacheco J."/>
            <person name="Jiang X."/>
            <person name="Kearney S.M."/>
            <person name="Perrotta A.R."/>
            <person name="Berdy B."/>
            <person name="Zhao S."/>
            <person name="Lieberman T.D."/>
            <person name="Swanson P.K."/>
            <person name="Smith M."/>
            <person name="Roesemann S."/>
            <person name="Alexander J.E."/>
            <person name="Rich S.A."/>
            <person name="Livny J."/>
            <person name="Vlamakis H."/>
            <person name="Clish C."/>
            <person name="Bullock K."/>
            <person name="Deik A."/>
            <person name="Scott J."/>
            <person name="Pierce K.A."/>
            <person name="Xavier R.J."/>
            <person name="Alm E.J."/>
        </authorList>
    </citation>
    <scope>NUCLEOTIDE SEQUENCE [LARGE SCALE GENOMIC DNA]</scope>
    <source>
        <strain evidence="1 3">BIOML-A4</strain>
        <strain evidence="2 4">BIOML-A5</strain>
    </source>
</reference>
<dbReference type="Gene3D" id="1.25.40.10">
    <property type="entry name" value="Tetratricopeptide repeat domain"/>
    <property type="match status" value="1"/>
</dbReference>
<comment type="caution">
    <text evidence="1">The sequence shown here is derived from an EMBL/GenBank/DDBJ whole genome shotgun (WGS) entry which is preliminary data.</text>
</comment>
<dbReference type="SUPFAM" id="SSF81901">
    <property type="entry name" value="HCP-like"/>
    <property type="match status" value="1"/>
</dbReference>
<organism evidence="1 3">
    <name type="scientific">Holdemania massiliensis</name>
    <dbReference type="NCBI Taxonomy" id="1468449"/>
    <lineage>
        <taxon>Bacteria</taxon>
        <taxon>Bacillati</taxon>
        <taxon>Bacillota</taxon>
        <taxon>Erysipelotrichia</taxon>
        <taxon>Erysipelotrichales</taxon>
        <taxon>Erysipelotrichaceae</taxon>
        <taxon>Holdemania</taxon>
    </lineage>
</organism>